<accession>A0A0J1HX04</accession>
<evidence type="ECO:0000313" key="2">
    <source>
        <dbReference type="Proteomes" id="UP000035904"/>
    </source>
</evidence>
<dbReference type="PATRIC" id="fig|1392.242.peg.5580"/>
<reference evidence="1 2" key="1">
    <citation type="submission" date="2015-05" db="EMBL/GenBank/DDBJ databases">
        <title>Whole genome sequence and identification of bacterial endophytes from Costus igneus.</title>
        <authorList>
            <person name="Lee Y.P."/>
            <person name="Gan H.M."/>
            <person name="Eng W."/>
            <person name="Wheatley M.S."/>
            <person name="Caraballo A."/>
            <person name="Polter S."/>
            <person name="Savka M.A."/>
            <person name="Hudson A.O."/>
        </authorList>
    </citation>
    <scope>NUCLEOTIDE SEQUENCE [LARGE SCALE GENOMIC DNA]</scope>
    <source>
        <strain evidence="1 2">RIT375</strain>
    </source>
</reference>
<dbReference type="RefSeq" id="WP_016121565.1">
    <property type="nucleotide sequence ID" value="NZ_LDPG01000007.1"/>
</dbReference>
<protein>
    <submittedName>
        <fullName evidence="1">Uncharacterized protein</fullName>
    </submittedName>
</protein>
<dbReference type="EMBL" id="LDPG01000007">
    <property type="protein sequence ID" value="KLV18257.1"/>
    <property type="molecule type" value="Genomic_DNA"/>
</dbReference>
<comment type="caution">
    <text evidence="1">The sequence shown here is derived from an EMBL/GenBank/DDBJ whole genome shotgun (WGS) entry which is preliminary data.</text>
</comment>
<dbReference type="AlphaFoldDB" id="A0A0J1HX04"/>
<proteinExistence type="predicted"/>
<evidence type="ECO:0000313" key="1">
    <source>
        <dbReference type="EMBL" id="KLV18257.1"/>
    </source>
</evidence>
<gene>
    <name evidence="1" type="ORF">ABW01_12800</name>
</gene>
<name>A0A0J1HX04_BACAN</name>
<sequence>MTIQKITLATQLHVGRNLDLSKIIEVKNPIGDRAKPNGGFWTSTYIDEKVGSEFFKEFVSDNDWYILEPLEADIFVVENISDLEYLLEFYGRPNTEGNETFIDFEKLSKKFDALQLKSSCFAADSSVKILDLYNQKLNIHNSNRHPFHQWWAESTLWFCNKFKSVIKIHRAIKK</sequence>
<dbReference type="Proteomes" id="UP000035904">
    <property type="component" value="Unassembled WGS sequence"/>
</dbReference>
<organism evidence="1 2">
    <name type="scientific">Bacillus anthracis</name>
    <name type="common">anthrax bacterium</name>
    <dbReference type="NCBI Taxonomy" id="1392"/>
    <lineage>
        <taxon>Bacteria</taxon>
        <taxon>Bacillati</taxon>
        <taxon>Bacillota</taxon>
        <taxon>Bacilli</taxon>
        <taxon>Bacillales</taxon>
        <taxon>Bacillaceae</taxon>
        <taxon>Bacillus</taxon>
        <taxon>Bacillus cereus group</taxon>
    </lineage>
</organism>